<dbReference type="InterPro" id="IPR002156">
    <property type="entry name" value="RNaseH_domain"/>
</dbReference>
<gene>
    <name evidence="3" type="primary">LOC104226061</name>
</gene>
<dbReference type="Proteomes" id="UP000189701">
    <property type="component" value="Unplaced"/>
</dbReference>
<dbReference type="InterPro" id="IPR001584">
    <property type="entry name" value="Integrase_cat-core"/>
</dbReference>
<dbReference type="Gene3D" id="1.10.340.70">
    <property type="match status" value="1"/>
</dbReference>
<dbReference type="InterPro" id="IPR012337">
    <property type="entry name" value="RNaseH-like_sf"/>
</dbReference>
<reference evidence="3" key="2">
    <citation type="submission" date="2025-08" db="UniProtKB">
        <authorList>
            <consortium name="RefSeq"/>
        </authorList>
    </citation>
    <scope>IDENTIFICATION</scope>
    <source>
        <tissue evidence="3">Leaf</tissue>
    </source>
</reference>
<dbReference type="GO" id="GO:0003676">
    <property type="term" value="F:nucleic acid binding"/>
    <property type="evidence" value="ECO:0007669"/>
    <property type="project" value="InterPro"/>
</dbReference>
<accession>A0A1U7W8B0</accession>
<keyword evidence="2" id="KW-1185">Reference proteome</keyword>
<dbReference type="eggNOG" id="KOG0017">
    <property type="taxonomic scope" value="Eukaryota"/>
</dbReference>
<dbReference type="AlphaFoldDB" id="A0A1U7W8B0"/>
<dbReference type="GO" id="GO:0004523">
    <property type="term" value="F:RNA-DNA hybrid ribonuclease activity"/>
    <property type="evidence" value="ECO:0007669"/>
    <property type="project" value="InterPro"/>
</dbReference>
<dbReference type="KEGG" id="nsy:104226061"/>
<dbReference type="SUPFAM" id="SSF53098">
    <property type="entry name" value="Ribonuclease H-like"/>
    <property type="match status" value="2"/>
</dbReference>
<dbReference type="InterPro" id="IPR036397">
    <property type="entry name" value="RNaseH_sf"/>
</dbReference>
<organism evidence="2 3">
    <name type="scientific">Nicotiana sylvestris</name>
    <name type="common">Wood tobacco</name>
    <name type="synonym">South American tobacco</name>
    <dbReference type="NCBI Taxonomy" id="4096"/>
    <lineage>
        <taxon>Eukaryota</taxon>
        <taxon>Viridiplantae</taxon>
        <taxon>Streptophyta</taxon>
        <taxon>Embryophyta</taxon>
        <taxon>Tracheophyta</taxon>
        <taxon>Spermatophyta</taxon>
        <taxon>Magnoliopsida</taxon>
        <taxon>eudicotyledons</taxon>
        <taxon>Gunneridae</taxon>
        <taxon>Pentapetalae</taxon>
        <taxon>asterids</taxon>
        <taxon>lamiids</taxon>
        <taxon>Solanales</taxon>
        <taxon>Solanaceae</taxon>
        <taxon>Nicotianoideae</taxon>
        <taxon>Nicotianeae</taxon>
        <taxon>Nicotiana</taxon>
    </lineage>
</organism>
<dbReference type="Gene3D" id="3.30.420.10">
    <property type="entry name" value="Ribonuclease H-like superfamily/Ribonuclease H"/>
    <property type="match status" value="2"/>
</dbReference>
<name>A0A1U7W8B0_NICSY</name>
<dbReference type="PROSITE" id="PS50994">
    <property type="entry name" value="INTEGRASE"/>
    <property type="match status" value="1"/>
</dbReference>
<dbReference type="Pfam" id="PF13456">
    <property type="entry name" value="RVT_3"/>
    <property type="match status" value="1"/>
</dbReference>
<evidence type="ECO:0000313" key="2">
    <source>
        <dbReference type="Proteomes" id="UP000189701"/>
    </source>
</evidence>
<dbReference type="RefSeq" id="XP_009776242.1">
    <property type="nucleotide sequence ID" value="XM_009777940.1"/>
</dbReference>
<feature type="domain" description="Integrase catalytic" evidence="1">
    <location>
        <begin position="213"/>
        <end position="353"/>
    </location>
</feature>
<evidence type="ECO:0000259" key="1">
    <source>
        <dbReference type="PROSITE" id="PS50994"/>
    </source>
</evidence>
<dbReference type="PANTHER" id="PTHR48475">
    <property type="entry name" value="RIBONUCLEASE H"/>
    <property type="match status" value="1"/>
</dbReference>
<sequence length="353" mass="40926">MEEYEASILGLKLAIDMNIQELLVIGDSDLPVHQVHGEWATKNTKILSYMYCVHDLIKRFTKMEFKHVPRVQNELADALATLSSMIQHPEKNFIDPIPMEKGEYLRNATLTQKRTLRRLANQFFQRGGILYRSPPELGLLRCVDAKEASRLLEEIHARTCRPYMNRFILAKKILRAGYFWMTVETDCIKYVQKFHECQVHAGMIRVSPKELNATSSPWPFSAWGTDVIRPIELAGSNRHIFILVAIDYFTKCVKDISYKVVTKKVIANFIRDRIICRFGVLESIITDNAANLNSDFMKAVCKKFKIKHQNSVAYRSQMNRVVEAANKNIKKILRKMVDNYKQWHEKLPLSLFG</sequence>
<reference evidence="2" key="1">
    <citation type="journal article" date="2013" name="Genome Biol.">
        <title>Reference genomes and transcriptomes of Nicotiana sylvestris and Nicotiana tomentosiformis.</title>
        <authorList>
            <person name="Sierro N."/>
            <person name="Battey J.N."/>
            <person name="Ouadi S."/>
            <person name="Bovet L."/>
            <person name="Goepfert S."/>
            <person name="Bakaher N."/>
            <person name="Peitsch M.C."/>
            <person name="Ivanov N.V."/>
        </authorList>
    </citation>
    <scope>NUCLEOTIDE SEQUENCE [LARGE SCALE GENOMIC DNA]</scope>
</reference>
<proteinExistence type="predicted"/>
<dbReference type="GO" id="GO:0015074">
    <property type="term" value="P:DNA integration"/>
    <property type="evidence" value="ECO:0007669"/>
    <property type="project" value="InterPro"/>
</dbReference>
<dbReference type="OrthoDB" id="1734717at2759"/>
<evidence type="ECO:0000313" key="3">
    <source>
        <dbReference type="RefSeq" id="XP_009776242.1"/>
    </source>
</evidence>
<dbReference type="PANTHER" id="PTHR48475:SF1">
    <property type="entry name" value="RNASE H TYPE-1 DOMAIN-CONTAINING PROTEIN"/>
    <property type="match status" value="1"/>
</dbReference>
<protein>
    <submittedName>
        <fullName evidence="3">Uncharacterized protein LOC104226061</fullName>
    </submittedName>
</protein>
<dbReference type="GeneID" id="104226061"/>